<feature type="domain" description="Methyltransferase" evidence="4">
    <location>
        <begin position="76"/>
        <end position="167"/>
    </location>
</feature>
<keyword evidence="1 5" id="KW-0489">Methyltransferase</keyword>
<proteinExistence type="predicted"/>
<accession>A0ABP8S441</accession>
<keyword evidence="2" id="KW-0808">Transferase</keyword>
<evidence type="ECO:0000256" key="1">
    <source>
        <dbReference type="ARBA" id="ARBA00022603"/>
    </source>
</evidence>
<sequence>MLEPVAGDEAVPGAAAPGVASRWEAPGMGVNVEQTRAWDGPSGDFWVANAARFDRGISRYQPLLVAAAAPGFADRVIDVGCGNGRLTLDMARRAHSALGVDLSAGMLRLARERAAAAGVARARFLRADVQVHPLPPADLVVSRNGVMFFDDPAAAFGNLARALRPGGRLVLLAWQPHDRQEWLPTFQRILSGGRAVSLPDAPMWSFGAPDRVAALLGGAGFVDVESRSVTEPMVVGTDVADAVDYVTGMQRELLAELDPAERAEAVAALREDAAAHLTDEGVLYGAACWIVRARRPETG</sequence>
<dbReference type="Pfam" id="PF13649">
    <property type="entry name" value="Methyltransf_25"/>
    <property type="match status" value="1"/>
</dbReference>
<dbReference type="Proteomes" id="UP001501598">
    <property type="component" value="Unassembled WGS sequence"/>
</dbReference>
<protein>
    <submittedName>
        <fullName evidence="5">Class I SAM-dependent methyltransferase</fullName>
    </submittedName>
</protein>
<evidence type="ECO:0000313" key="5">
    <source>
        <dbReference type="EMBL" id="GAA4558424.1"/>
    </source>
</evidence>
<dbReference type="PANTHER" id="PTHR43464">
    <property type="entry name" value="METHYLTRANSFERASE"/>
    <property type="match status" value="1"/>
</dbReference>
<keyword evidence="6" id="KW-1185">Reference proteome</keyword>
<dbReference type="GO" id="GO:0032259">
    <property type="term" value="P:methylation"/>
    <property type="evidence" value="ECO:0007669"/>
    <property type="project" value="UniProtKB-KW"/>
</dbReference>
<dbReference type="SUPFAM" id="SSF53335">
    <property type="entry name" value="S-adenosyl-L-methionine-dependent methyltransferases"/>
    <property type="match status" value="1"/>
</dbReference>
<organism evidence="5 6">
    <name type="scientific">Pseudonocardia xishanensis</name>
    <dbReference type="NCBI Taxonomy" id="630995"/>
    <lineage>
        <taxon>Bacteria</taxon>
        <taxon>Bacillati</taxon>
        <taxon>Actinomycetota</taxon>
        <taxon>Actinomycetes</taxon>
        <taxon>Pseudonocardiales</taxon>
        <taxon>Pseudonocardiaceae</taxon>
        <taxon>Pseudonocardia</taxon>
    </lineage>
</organism>
<evidence type="ECO:0000256" key="2">
    <source>
        <dbReference type="ARBA" id="ARBA00022679"/>
    </source>
</evidence>
<dbReference type="InterPro" id="IPR041698">
    <property type="entry name" value="Methyltransf_25"/>
</dbReference>
<dbReference type="GO" id="GO:0008168">
    <property type="term" value="F:methyltransferase activity"/>
    <property type="evidence" value="ECO:0007669"/>
    <property type="project" value="UniProtKB-KW"/>
</dbReference>
<gene>
    <name evidence="5" type="ORF">GCM10023175_64560</name>
</gene>
<evidence type="ECO:0000259" key="4">
    <source>
        <dbReference type="Pfam" id="PF13649"/>
    </source>
</evidence>
<comment type="caution">
    <text evidence="5">The sequence shown here is derived from an EMBL/GenBank/DDBJ whole genome shotgun (WGS) entry which is preliminary data.</text>
</comment>
<reference evidence="6" key="1">
    <citation type="journal article" date="2019" name="Int. J. Syst. Evol. Microbiol.">
        <title>The Global Catalogue of Microorganisms (GCM) 10K type strain sequencing project: providing services to taxonomists for standard genome sequencing and annotation.</title>
        <authorList>
            <consortium name="The Broad Institute Genomics Platform"/>
            <consortium name="The Broad Institute Genome Sequencing Center for Infectious Disease"/>
            <person name="Wu L."/>
            <person name="Ma J."/>
        </authorList>
    </citation>
    <scope>NUCLEOTIDE SEQUENCE [LARGE SCALE GENOMIC DNA]</scope>
    <source>
        <strain evidence="6">JCM 17906</strain>
    </source>
</reference>
<dbReference type="EMBL" id="BAABGT010000112">
    <property type="protein sequence ID" value="GAA4558424.1"/>
    <property type="molecule type" value="Genomic_DNA"/>
</dbReference>
<evidence type="ECO:0000313" key="6">
    <source>
        <dbReference type="Proteomes" id="UP001501598"/>
    </source>
</evidence>
<keyword evidence="3" id="KW-0949">S-adenosyl-L-methionine</keyword>
<name>A0ABP8S441_9PSEU</name>
<dbReference type="Gene3D" id="3.40.50.150">
    <property type="entry name" value="Vaccinia Virus protein VP39"/>
    <property type="match status" value="1"/>
</dbReference>
<evidence type="ECO:0000256" key="3">
    <source>
        <dbReference type="ARBA" id="ARBA00022691"/>
    </source>
</evidence>
<dbReference type="PANTHER" id="PTHR43464:SF19">
    <property type="entry name" value="UBIQUINONE BIOSYNTHESIS O-METHYLTRANSFERASE, MITOCHONDRIAL"/>
    <property type="match status" value="1"/>
</dbReference>
<dbReference type="CDD" id="cd02440">
    <property type="entry name" value="AdoMet_MTases"/>
    <property type="match status" value="1"/>
</dbReference>
<dbReference type="InterPro" id="IPR029063">
    <property type="entry name" value="SAM-dependent_MTases_sf"/>
</dbReference>
<dbReference type="RefSeq" id="WP_345426792.1">
    <property type="nucleotide sequence ID" value="NZ_BAABGT010000112.1"/>
</dbReference>